<evidence type="ECO:0000313" key="4">
    <source>
        <dbReference type="Proteomes" id="UP000582837"/>
    </source>
</evidence>
<name>A0A841GL44_9BACT</name>
<dbReference type="EMBL" id="JACHIA010000002">
    <property type="protein sequence ID" value="MBB6069317.1"/>
    <property type="molecule type" value="Genomic_DNA"/>
</dbReference>
<dbReference type="Pfam" id="PF14065">
    <property type="entry name" value="Pvc16_N"/>
    <property type="match status" value="1"/>
</dbReference>
<dbReference type="AlphaFoldDB" id="A0A841GL44"/>
<protein>
    <recommendedName>
        <fullName evidence="2">Pvc16 N-terminal domain-containing protein</fullName>
    </recommendedName>
</protein>
<dbReference type="RefSeq" id="WP_170037866.1">
    <property type="nucleotide sequence ID" value="NZ_JABDTL010000002.1"/>
</dbReference>
<evidence type="ECO:0000259" key="2">
    <source>
        <dbReference type="Pfam" id="PF14065"/>
    </source>
</evidence>
<feature type="region of interest" description="Disordered" evidence="1">
    <location>
        <begin position="395"/>
        <end position="414"/>
    </location>
</feature>
<reference evidence="3 4" key="1">
    <citation type="submission" date="2020-08" db="EMBL/GenBank/DDBJ databases">
        <title>Genomic Encyclopedia of Type Strains, Phase IV (KMG-IV): sequencing the most valuable type-strain genomes for metagenomic binning, comparative biology and taxonomic classification.</title>
        <authorList>
            <person name="Goeker M."/>
        </authorList>
    </citation>
    <scope>NUCLEOTIDE SEQUENCE [LARGE SCALE GENOMIC DNA]</scope>
    <source>
        <strain evidence="3 4">DSM 29007</strain>
    </source>
</reference>
<keyword evidence="4" id="KW-1185">Reference proteome</keyword>
<feature type="domain" description="Pvc16 N-terminal" evidence="2">
    <location>
        <begin position="10"/>
        <end position="193"/>
    </location>
</feature>
<sequence length="414" mass="44022">MSNYLAIAAATAALRALLEDVVAGVVAGSEATVARPGDTPDMTPAVGANVFLYGITPNAAWRNADLPARRAGGDVAQRPAAALDLHYLISFYGDDRLLETHRMLGAVVRTLHARPVLPRELLRQVAQSTASLNAADLSEAPEPVRLTPVLLNLEELSKLWSVLFQVPYALSVAYQASVVTLEAEETPAPRLPVAARGIHVVQFGEPVVESVEPETGARNPILPDSVLVITGQRLRGDRTRVRIAGQEVEAAHARSGEIRVPLSSLPPGTLRAGIQPLQVVHERMMGTPPRPHRGGESNVAPFVLRPVIARTAEDAPDVKVLPADGDGPRRIRVRVTPFVGASQRAVLLLNGSADPEGRSFALPLPRRDADGDTLEWPVGDVPAGTYLARVQVDGAESPLERGPGNGFTGPEVTL</sequence>
<comment type="caution">
    <text evidence="3">The sequence shown here is derived from an EMBL/GenBank/DDBJ whole genome shotgun (WGS) entry which is preliminary data.</text>
</comment>
<evidence type="ECO:0000256" key="1">
    <source>
        <dbReference type="SAM" id="MobiDB-lite"/>
    </source>
</evidence>
<gene>
    <name evidence="3" type="ORF">HNQ61_000932</name>
</gene>
<evidence type="ECO:0000313" key="3">
    <source>
        <dbReference type="EMBL" id="MBB6069317.1"/>
    </source>
</evidence>
<organism evidence="3 4">
    <name type="scientific">Longimicrobium terrae</name>
    <dbReference type="NCBI Taxonomy" id="1639882"/>
    <lineage>
        <taxon>Bacteria</taxon>
        <taxon>Pseudomonadati</taxon>
        <taxon>Gemmatimonadota</taxon>
        <taxon>Longimicrobiia</taxon>
        <taxon>Longimicrobiales</taxon>
        <taxon>Longimicrobiaceae</taxon>
        <taxon>Longimicrobium</taxon>
    </lineage>
</organism>
<proteinExistence type="predicted"/>
<dbReference type="InterPro" id="IPR025351">
    <property type="entry name" value="Pvc16_N"/>
</dbReference>
<dbReference type="Proteomes" id="UP000582837">
    <property type="component" value="Unassembled WGS sequence"/>
</dbReference>
<accession>A0A841GL44</accession>